<dbReference type="OrthoDB" id="9916361at2"/>
<comment type="caution">
    <text evidence="2">The sequence shown here is derived from an EMBL/GenBank/DDBJ whole genome shotgun (WGS) entry which is preliminary data.</text>
</comment>
<dbReference type="AlphaFoldDB" id="A0A154BWH5"/>
<dbReference type="EMBL" id="LSGP01000001">
    <property type="protein sequence ID" value="KYZ78140.1"/>
    <property type="molecule type" value="Genomic_DNA"/>
</dbReference>
<feature type="region of interest" description="Disordered" evidence="1">
    <location>
        <begin position="33"/>
        <end position="61"/>
    </location>
</feature>
<accession>A0A154BWH5</accession>
<keyword evidence="3" id="KW-1185">Reference proteome</keyword>
<proteinExistence type="predicted"/>
<evidence type="ECO:0000313" key="3">
    <source>
        <dbReference type="Proteomes" id="UP000076268"/>
    </source>
</evidence>
<dbReference type="RefSeq" id="WP_066236845.1">
    <property type="nucleotide sequence ID" value="NZ_LSGP01000001.1"/>
</dbReference>
<reference evidence="2 3" key="1">
    <citation type="submission" date="2016-02" db="EMBL/GenBank/DDBJ databases">
        <title>Anaerosporomusa subterraneum gen. nov., sp. nov., a spore-forming obligate anaerobe isolated from saprolite.</title>
        <authorList>
            <person name="Choi J.K."/>
            <person name="Shah M."/>
            <person name="Yee N."/>
        </authorList>
    </citation>
    <scope>NUCLEOTIDE SEQUENCE [LARGE SCALE GENOMIC DNA]</scope>
    <source>
        <strain evidence="2 3">RU4</strain>
    </source>
</reference>
<organism evidence="2 3">
    <name type="scientific">Anaerosporomusa subterranea</name>
    <dbReference type="NCBI Taxonomy" id="1794912"/>
    <lineage>
        <taxon>Bacteria</taxon>
        <taxon>Bacillati</taxon>
        <taxon>Bacillota</taxon>
        <taxon>Negativicutes</taxon>
        <taxon>Acetonemataceae</taxon>
        <taxon>Anaerosporomusa</taxon>
    </lineage>
</organism>
<name>A0A154BWH5_ANASB</name>
<dbReference type="Proteomes" id="UP000076268">
    <property type="component" value="Unassembled WGS sequence"/>
</dbReference>
<evidence type="ECO:0000256" key="1">
    <source>
        <dbReference type="SAM" id="MobiDB-lite"/>
    </source>
</evidence>
<evidence type="ECO:0000313" key="2">
    <source>
        <dbReference type="EMBL" id="KYZ78140.1"/>
    </source>
</evidence>
<dbReference type="STRING" id="1794912.AXX12_00930"/>
<protein>
    <submittedName>
        <fullName evidence="2">Uncharacterized protein</fullName>
    </submittedName>
</protein>
<gene>
    <name evidence="2" type="ORF">AXX12_00930</name>
</gene>
<sequence>MLKNILKAVSDRLLPSINQKEDGTGHCHEAAFDPDSFPETMKKQMRKNQSSASKPESYDRK</sequence>